<evidence type="ECO:0000259" key="1">
    <source>
        <dbReference type="Pfam" id="PF14278"/>
    </source>
</evidence>
<dbReference type="Proteomes" id="UP000464780">
    <property type="component" value="Chromosome"/>
</dbReference>
<accession>A0AB73VAL1</accession>
<feature type="domain" description="Transcriptional regulator TetR C-terminal Firmicutes type" evidence="1">
    <location>
        <begin position="57"/>
        <end position="98"/>
    </location>
</feature>
<dbReference type="InterPro" id="IPR039532">
    <property type="entry name" value="TetR_C_Firmicutes"/>
</dbReference>
<evidence type="ECO:0000313" key="3">
    <source>
        <dbReference type="Proteomes" id="UP000464780"/>
    </source>
</evidence>
<dbReference type="EMBL" id="CP028009">
    <property type="protein sequence ID" value="QMT27551.1"/>
    <property type="molecule type" value="Genomic_DNA"/>
</dbReference>
<protein>
    <submittedName>
        <fullName evidence="2">TetR/AcrR family transcriptional regulator C-terminal domain-containing protein</fullName>
    </submittedName>
</protein>
<name>A0AB73VAL1_BACCE</name>
<proteinExistence type="predicted"/>
<dbReference type="AlphaFoldDB" id="A0AB73VAL1"/>
<sequence length="101" mass="11676">MFKIINPLLNIYALGEVDVITHYLFYLHYLDKFDSIDKTFIEKKDDVNIKEGINKGFSEDMIITFFGYAIVGVVRTYFMKGLPDSPEVIAEQLELLLDGNF</sequence>
<reference evidence="2 3" key="1">
    <citation type="submission" date="2018-03" db="EMBL/GenBank/DDBJ databases">
        <title>The complete genome of bacterial strain SGAir0260.</title>
        <authorList>
            <person name="Schuster S.C."/>
        </authorList>
    </citation>
    <scope>NUCLEOTIDE SEQUENCE [LARGE SCALE GENOMIC DNA]</scope>
    <source>
        <strain evidence="2 3">SGAir0260</strain>
    </source>
</reference>
<organism evidence="2 3">
    <name type="scientific">Bacillus cereus</name>
    <dbReference type="NCBI Taxonomy" id="1396"/>
    <lineage>
        <taxon>Bacteria</taxon>
        <taxon>Bacillati</taxon>
        <taxon>Bacillota</taxon>
        <taxon>Bacilli</taxon>
        <taxon>Bacillales</taxon>
        <taxon>Bacillaceae</taxon>
        <taxon>Bacillus</taxon>
        <taxon>Bacillus cereus group</taxon>
    </lineage>
</organism>
<evidence type="ECO:0000313" key="2">
    <source>
        <dbReference type="EMBL" id="QMT27551.1"/>
    </source>
</evidence>
<gene>
    <name evidence="2" type="ORF">C1N66_32800</name>
</gene>
<dbReference type="Pfam" id="PF14278">
    <property type="entry name" value="TetR_C_8"/>
    <property type="match status" value="1"/>
</dbReference>